<accession>A0A6P8AZZ7</accession>
<reference evidence="1 2" key="1">
    <citation type="journal article" date="2019" name="Mol. Biol. Evol.">
        <title>Blast fungal genomes show frequent chromosomal changes, gene gains and losses, and effector gene turnover.</title>
        <authorList>
            <person name="Gomez Luciano L.B."/>
            <person name="Jason Tsai I."/>
            <person name="Chuma I."/>
            <person name="Tosa Y."/>
            <person name="Chen Y.H."/>
            <person name="Li J.Y."/>
            <person name="Li M.Y."/>
            <person name="Jade Lu M.Y."/>
            <person name="Nakayashiki H."/>
            <person name="Li W.H."/>
        </authorList>
    </citation>
    <scope>NUCLEOTIDE SEQUENCE [LARGE SCALE GENOMIC DNA]</scope>
    <source>
        <strain evidence="1 2">NI907</strain>
    </source>
</reference>
<gene>
    <name evidence="2" type="ORF">PgNI_10894</name>
</gene>
<dbReference type="AlphaFoldDB" id="A0A6P8AZZ7"/>
<evidence type="ECO:0000313" key="1">
    <source>
        <dbReference type="Proteomes" id="UP000515153"/>
    </source>
</evidence>
<name>A0A6P8AZZ7_PYRGI</name>
<organism evidence="1 2">
    <name type="scientific">Pyricularia grisea</name>
    <name type="common">Crabgrass-specific blast fungus</name>
    <name type="synonym">Magnaporthe grisea</name>
    <dbReference type="NCBI Taxonomy" id="148305"/>
    <lineage>
        <taxon>Eukaryota</taxon>
        <taxon>Fungi</taxon>
        <taxon>Dikarya</taxon>
        <taxon>Ascomycota</taxon>
        <taxon>Pezizomycotina</taxon>
        <taxon>Sordariomycetes</taxon>
        <taxon>Sordariomycetidae</taxon>
        <taxon>Magnaporthales</taxon>
        <taxon>Pyriculariaceae</taxon>
        <taxon>Pyricularia</taxon>
    </lineage>
</organism>
<dbReference type="Proteomes" id="UP000515153">
    <property type="component" value="Chromosome VII"/>
</dbReference>
<evidence type="ECO:0000313" key="2">
    <source>
        <dbReference type="RefSeq" id="XP_030980475.1"/>
    </source>
</evidence>
<keyword evidence="1" id="KW-1185">Reference proteome</keyword>
<reference evidence="2" key="3">
    <citation type="submission" date="2025-08" db="UniProtKB">
        <authorList>
            <consortium name="RefSeq"/>
        </authorList>
    </citation>
    <scope>IDENTIFICATION</scope>
    <source>
        <strain evidence="2">NI907</strain>
    </source>
</reference>
<dbReference type="GeneID" id="41965773"/>
<sequence length="32" mass="3724">MSLCHRSNKCLTQVATRLAREEFLPPTDQQFC</sequence>
<dbReference type="RefSeq" id="XP_030980475.1">
    <property type="nucleotide sequence ID" value="XM_031130868.1"/>
</dbReference>
<reference evidence="2" key="2">
    <citation type="submission" date="2019-10" db="EMBL/GenBank/DDBJ databases">
        <authorList>
            <consortium name="NCBI Genome Project"/>
        </authorList>
    </citation>
    <scope>NUCLEOTIDE SEQUENCE</scope>
    <source>
        <strain evidence="2">NI907</strain>
    </source>
</reference>
<dbReference type="KEGG" id="pgri:PgNI_10894"/>
<proteinExistence type="predicted"/>
<protein>
    <submittedName>
        <fullName evidence="2">Uncharacterized protein</fullName>
    </submittedName>
</protein>